<dbReference type="GO" id="GO:0015225">
    <property type="term" value="F:biotin transmembrane transporter activity"/>
    <property type="evidence" value="ECO:0007669"/>
    <property type="project" value="UniProtKB-UniRule"/>
</dbReference>
<dbReference type="AlphaFoldDB" id="A0A125W3D8"/>
<dbReference type="PANTHER" id="PTHR34295:SF1">
    <property type="entry name" value="BIOTIN TRANSPORTER BIOY"/>
    <property type="match status" value="1"/>
</dbReference>
<feature type="transmembrane region" description="Helical" evidence="3">
    <location>
        <begin position="7"/>
        <end position="25"/>
    </location>
</feature>
<dbReference type="SMR" id="A0A125W3D8"/>
<organism evidence="4 5">
    <name type="scientific">Enterococcus faecalis TX4248</name>
    <dbReference type="NCBI Taxonomy" id="749495"/>
    <lineage>
        <taxon>Bacteria</taxon>
        <taxon>Bacillati</taxon>
        <taxon>Bacillota</taxon>
        <taxon>Bacilli</taxon>
        <taxon>Lactobacillales</taxon>
        <taxon>Enterococcaceae</taxon>
        <taxon>Enterococcus</taxon>
    </lineage>
</organism>
<keyword evidence="2" id="KW-0813">Transport</keyword>
<feature type="transmembrane region" description="Helical" evidence="3">
    <location>
        <begin position="144"/>
        <end position="169"/>
    </location>
</feature>
<keyword evidence="2" id="KW-1003">Cell membrane</keyword>
<comment type="similarity">
    <text evidence="1 2">Belongs to the BioY family.</text>
</comment>
<dbReference type="Proteomes" id="UP000004846">
    <property type="component" value="Unassembled WGS sequence"/>
</dbReference>
<proteinExistence type="inferred from homology"/>
<comment type="subcellular location">
    <subcellularLocation>
        <location evidence="2">Cell membrane</location>
        <topology evidence="2">Multi-pass membrane protein</topology>
    </subcellularLocation>
</comment>
<keyword evidence="2 3" id="KW-0472">Membrane</keyword>
<dbReference type="RefSeq" id="WP_002354975.1">
    <property type="nucleotide sequence ID" value="NZ_GL454481.1"/>
</dbReference>
<evidence type="ECO:0000256" key="2">
    <source>
        <dbReference type="PIRNR" id="PIRNR016661"/>
    </source>
</evidence>
<gene>
    <name evidence="4" type="ORF">HMPREF9498_02525</name>
</gene>
<protein>
    <recommendedName>
        <fullName evidence="2">Biotin transporter</fullName>
    </recommendedName>
</protein>
<dbReference type="GO" id="GO:0005886">
    <property type="term" value="C:plasma membrane"/>
    <property type="evidence" value="ECO:0007669"/>
    <property type="project" value="UniProtKB-SubCell"/>
</dbReference>
<feature type="transmembrane region" description="Helical" evidence="3">
    <location>
        <begin position="86"/>
        <end position="103"/>
    </location>
</feature>
<evidence type="ECO:0000256" key="1">
    <source>
        <dbReference type="ARBA" id="ARBA00010692"/>
    </source>
</evidence>
<evidence type="ECO:0000313" key="5">
    <source>
        <dbReference type="Proteomes" id="UP000004846"/>
    </source>
</evidence>
<evidence type="ECO:0000313" key="4">
    <source>
        <dbReference type="EMBL" id="EFM81831.1"/>
    </source>
</evidence>
<sequence>MNKASLRSLILAAEFAVIIAVLSQFTIPLGIVPLTGQTFAIGLTATVLGKRTGTYAILIYFLLGLIGLPVYAGMSSGFGVLFGPTGGYLIGFIFNGLLTGYILEKTTFNYTWAIIANIAGALVTLVFGMIWLKYSANLPWPNAFAGGFAPFIIPGIIKAVAAAYVGILIRQRFMKRFLAHLS</sequence>
<dbReference type="PANTHER" id="PTHR34295">
    <property type="entry name" value="BIOTIN TRANSPORTER BIOY"/>
    <property type="match status" value="1"/>
</dbReference>
<dbReference type="EMBL" id="AEBR01000092">
    <property type="protein sequence ID" value="EFM81831.1"/>
    <property type="molecule type" value="Genomic_DNA"/>
</dbReference>
<accession>A0A125W3D8</accession>
<keyword evidence="3" id="KW-0812">Transmembrane</keyword>
<dbReference type="PIRSF" id="PIRSF016661">
    <property type="entry name" value="BioY"/>
    <property type="match status" value="1"/>
</dbReference>
<feature type="transmembrane region" description="Helical" evidence="3">
    <location>
        <begin position="55"/>
        <end position="74"/>
    </location>
</feature>
<dbReference type="InterPro" id="IPR003784">
    <property type="entry name" value="BioY"/>
</dbReference>
<keyword evidence="3" id="KW-1133">Transmembrane helix</keyword>
<reference evidence="4 5" key="1">
    <citation type="submission" date="2010-07" db="EMBL/GenBank/DDBJ databases">
        <authorList>
            <person name="Sid Ahmed O."/>
        </authorList>
    </citation>
    <scope>NUCLEOTIDE SEQUENCE [LARGE SCALE GENOMIC DNA]</scope>
    <source>
        <strain evidence="4 5">TX4248</strain>
    </source>
</reference>
<dbReference type="GeneID" id="60894960"/>
<name>A0A125W3D8_ENTFL</name>
<dbReference type="Pfam" id="PF02632">
    <property type="entry name" value="BioY"/>
    <property type="match status" value="1"/>
</dbReference>
<dbReference type="HOGENOM" id="CLU_077931_3_0_9"/>
<feature type="transmembrane region" description="Helical" evidence="3">
    <location>
        <begin position="110"/>
        <end position="132"/>
    </location>
</feature>
<evidence type="ECO:0000256" key="3">
    <source>
        <dbReference type="SAM" id="Phobius"/>
    </source>
</evidence>
<comment type="caution">
    <text evidence="4">The sequence shown here is derived from an EMBL/GenBank/DDBJ whole genome shotgun (WGS) entry which is preliminary data.</text>
</comment>
<dbReference type="Gene3D" id="1.10.1760.20">
    <property type="match status" value="1"/>
</dbReference>